<feature type="coiled-coil region" evidence="1">
    <location>
        <begin position="336"/>
        <end position="405"/>
    </location>
</feature>
<dbReference type="SUPFAM" id="SSF57997">
    <property type="entry name" value="Tropomyosin"/>
    <property type="match status" value="1"/>
</dbReference>
<keyword evidence="1" id="KW-0175">Coiled coil</keyword>
<dbReference type="PANTHER" id="PTHR19327">
    <property type="entry name" value="GOLGIN"/>
    <property type="match status" value="1"/>
</dbReference>
<feature type="coiled-coil region" evidence="1">
    <location>
        <begin position="867"/>
        <end position="915"/>
    </location>
</feature>
<feature type="coiled-coil region" evidence="1">
    <location>
        <begin position="47"/>
        <end position="216"/>
    </location>
</feature>
<accession>A0A087TMS1</accession>
<feature type="region of interest" description="Disordered" evidence="2">
    <location>
        <begin position="1"/>
        <end position="26"/>
    </location>
</feature>
<dbReference type="OrthoDB" id="5322683at2759"/>
<dbReference type="Proteomes" id="UP000054359">
    <property type="component" value="Unassembled WGS sequence"/>
</dbReference>
<evidence type="ECO:0000313" key="3">
    <source>
        <dbReference type="EMBL" id="KFM66410.1"/>
    </source>
</evidence>
<dbReference type="STRING" id="407821.A0A087TMS1"/>
<dbReference type="PANTHER" id="PTHR19327:SF0">
    <property type="entry name" value="GOLGIN SUBFAMILY A MEMBER 4"/>
    <property type="match status" value="1"/>
</dbReference>
<feature type="coiled-coil region" evidence="1">
    <location>
        <begin position="536"/>
        <end position="602"/>
    </location>
</feature>
<feature type="non-terminal residue" evidence="3">
    <location>
        <position position="2097"/>
    </location>
</feature>
<name>A0A087TMS1_STEMI</name>
<dbReference type="GO" id="GO:0048193">
    <property type="term" value="P:Golgi vesicle transport"/>
    <property type="evidence" value="ECO:0007669"/>
    <property type="project" value="TreeGrafter"/>
</dbReference>
<gene>
    <name evidence="3" type="ORF">X975_05244</name>
</gene>
<dbReference type="GO" id="GO:0005794">
    <property type="term" value="C:Golgi apparatus"/>
    <property type="evidence" value="ECO:0007669"/>
    <property type="project" value="TreeGrafter"/>
</dbReference>
<feature type="coiled-coil region" evidence="1">
    <location>
        <begin position="2003"/>
        <end position="2030"/>
    </location>
</feature>
<evidence type="ECO:0000313" key="4">
    <source>
        <dbReference type="Proteomes" id="UP000054359"/>
    </source>
</evidence>
<dbReference type="OMA" id="EMNCSLD"/>
<reference evidence="3 4" key="1">
    <citation type="submission" date="2013-11" db="EMBL/GenBank/DDBJ databases">
        <title>Genome sequencing of Stegodyphus mimosarum.</title>
        <authorList>
            <person name="Bechsgaard J."/>
        </authorList>
    </citation>
    <scope>NUCLEOTIDE SEQUENCE [LARGE SCALE GENOMIC DNA]</scope>
</reference>
<evidence type="ECO:0000256" key="2">
    <source>
        <dbReference type="SAM" id="MobiDB-lite"/>
    </source>
</evidence>
<proteinExistence type="predicted"/>
<feature type="coiled-coil region" evidence="1">
    <location>
        <begin position="1904"/>
        <end position="1967"/>
    </location>
</feature>
<dbReference type="Gene3D" id="1.10.220.60">
    <property type="entry name" value="GRIP domain"/>
    <property type="match status" value="1"/>
</dbReference>
<feature type="coiled-coil region" evidence="1">
    <location>
        <begin position="1067"/>
        <end position="1260"/>
    </location>
</feature>
<keyword evidence="4" id="KW-1185">Reference proteome</keyword>
<feature type="coiled-coil region" evidence="1">
    <location>
        <begin position="1296"/>
        <end position="1839"/>
    </location>
</feature>
<protein>
    <submittedName>
        <fullName evidence="3">Golgin subfamily A member 4</fullName>
    </submittedName>
</protein>
<evidence type="ECO:0000256" key="1">
    <source>
        <dbReference type="SAM" id="Coils"/>
    </source>
</evidence>
<organism evidence="3 4">
    <name type="scientific">Stegodyphus mimosarum</name>
    <name type="common">African social velvet spider</name>
    <dbReference type="NCBI Taxonomy" id="407821"/>
    <lineage>
        <taxon>Eukaryota</taxon>
        <taxon>Metazoa</taxon>
        <taxon>Ecdysozoa</taxon>
        <taxon>Arthropoda</taxon>
        <taxon>Chelicerata</taxon>
        <taxon>Arachnida</taxon>
        <taxon>Araneae</taxon>
        <taxon>Araneomorphae</taxon>
        <taxon>Entelegynae</taxon>
        <taxon>Eresoidea</taxon>
        <taxon>Eresidae</taxon>
        <taxon>Stegodyphus</taxon>
    </lineage>
</organism>
<feature type="coiled-coil region" evidence="1">
    <location>
        <begin position="248"/>
        <end position="303"/>
    </location>
</feature>
<dbReference type="SUPFAM" id="SSF101283">
    <property type="entry name" value="GRIP domain"/>
    <property type="match status" value="1"/>
</dbReference>
<feature type="coiled-coil region" evidence="1">
    <location>
        <begin position="703"/>
        <end position="827"/>
    </location>
</feature>
<dbReference type="EMBL" id="KK115938">
    <property type="protein sequence ID" value="KFM66410.1"/>
    <property type="molecule type" value="Genomic_DNA"/>
</dbReference>
<dbReference type="GO" id="GO:0031267">
    <property type="term" value="F:small GTPase binding"/>
    <property type="evidence" value="ECO:0007669"/>
    <property type="project" value="TreeGrafter"/>
</dbReference>
<sequence length="2097" mass="243719">MLINLLKEGENSSGSKSLPDDDNAILHEDVSNNVQREEGTTPVSQDSLALQEKIERLEHQHKQAKKTITAQTDQITLLRKQNESLSKELEEKVKKLNELEDEQVKMRSEHEFILKNMQIRLEELEKQQEESIMSMAETKKNMHEELELKEKQLIKAEEEARQFQAAAELEKAKISELQKQHEEKINELQHQLESTEKALEEEKQNLMQELNRGKTAAITLMKQENEKKVAAIEEEWKSKLQELQLKSEQSAELKAIDLVKELHEVEEKYKTAQQKVDELNSLVSKLEKENASLKNTVEKLESSLLSDNESKSKEVDYLNKALLDARNEGRVLIEQLSKSENEIHQLASEKSELISEKKLLISDIQSLQEKLKTNENNLLFASMIVNDAKSEVILLNDTITEKEKKNYNLLKKFTDLERAVSCLENKENDIKTTVAKLKNICCVILERFNYIFDVFKLLNTEKKFIKNFPIEDSLKLKPDSYATSRIEENAVENNLIFEENSDVNIESFAVSEFIKVLQENSTLSLKELYDLKGIDLNKLQKVFNKLFTENMKLKEDLDNLKMFSETQNVEFAKNITQLHQSLNDLQDERNNLSLVLQSIEETHAWQVNPESVSEIKCVKEDFKKDLLEKESKTQIEFNISELNCKVRSEIDALASQTEHINTELKTLRNQFNSSQVAYSEKVKELTAKLLFRTELLLLTREDLESSVHNCECLKELLDNLKQETAVKEDLLKTCESEKNELEMKCKLLKDKYYKKECELKEIHNSQLWDLKNQTKLTIDKLSEQIKNLNGALSNKDNDFKLQLSNAKQSFEKEILVLEELLENIILKSGKDLSNMINKLNVLNLKITSLSCEMKTVSSKLKDKDEQIFEQQSKMNSLIQQNEELQNHVESLTDLLKEANKALEEEKQERRMCENDVICWKEKFETTKQEVKNIYCAAEIDKEKLKFTLDETKSELHKVNLKYSDICCKFKEAEAQIQSLTTQSAEHVKLQQKCDSFVSEIESLNKSLNEEKQNCVLKDNIFIEWKEKYESVISKIKEISLKVDSDMSKINMLLYEKNVHIKNTLSKFVELSSKLKNESNEILKLKQKLVVNSKELESAIVELKAEKENKILAENAVSDWQSKYKSLECILAEISSEKQKLEITLKELENVIADLKEKENKILAEDAVSEWQSKYKDLEYRLAEISSEKQKLEITSKELESITADLKVEKENKILAENAVSEWQSKYKDLESRLAKICSEKQELEITFKELENSIANLKVEETNRILAENAVSDWQSKCKNLEYRLTEISSETLSKIDQLKSELDIKESQQKDLEKKLSESTAEVERLKIKCANFLEKQEEKNKNLQIAEKMLDEEKKIRAAVEENIIEWKSKYDTSLSEVNKFSDLLEKAEASIKQLQFELQEKNSEVEKTAVLAEEFESMKLSYETQIKNLNDLKAEAKKLSILVDEKEAIIKCIQKEQENLETHHEESLKCMKDKLENAEKNYRTQMEEMKLKFFQLEKEKSAVEDKNKELLNIQTKFSELKVTENDLKSKLKSKEEELNVLQQRFETVNKEQMEKNHSFQESMKDKENMIVKLKTNLELITKENSEKIDDLNKRIKTLEEEREQLMLQAQERVSNTEAKCREDIRALQEANNRLLSENKELEKLKVKIGLLNNQLDESLLVAEANQAAASKEITELKEQLAMAQEKVCSIEKEKSSFETQLSENLQKLQTENKILLSKTDNVEQLKAEKEELNEKLKSVEKQVTYLKQLEEEQKCLKEEKESIIEELKLLKSVQKEVVTLQEKVNSFELNENLLKTEIENLKADKEKLMTELSVIKDSLNIEKESFTCEKEKLLKRISLLENFDTSDSENAALKDYIAMIKGDYETALKAKETEMESKLKQLVKDFCVQMDGKDKDCDQMISEMIEKSQNLEERLQKEYRNEIAALKQDMFEKACALEEMRESYEEALHEKDEKIKELELAMKNLSPNCGNASSGDWDDTWAVPEEIVENSSPVHDSKSCKEHLQQIESLQEELSKSNSEIKELKILLRLSPPESMVNNNNRRDSLQSIPEPTEFETLAKVIAAVLRFNDVQTQQVIRREEARHPANTHWLSFN</sequence>